<proteinExistence type="predicted"/>
<sequence>MTETQPYRDLAALIAEIPTGRLLEYFEQGTYPYAPEEDPFAAEFFTRFALVERYRAAPDFNLPAPLEEPKVFLYRYGKLTREVAAREAAPGAEQPTTVEDLTPEQTRLSRWRTILEEYLEMYDLQSMDDDGERLISDEDFDAVAALPFRSLLDAAESLVRPFLDDSADAEDLADTPGLLLITAFELTLVSDLRPAITRIFRDEITFRLDWRQGVLESERDALGIEE</sequence>
<dbReference type="Proteomes" id="UP001500755">
    <property type="component" value="Unassembled WGS sequence"/>
</dbReference>
<keyword evidence="2" id="KW-1185">Reference proteome</keyword>
<dbReference type="EMBL" id="BAAANO010000020">
    <property type="protein sequence ID" value="GAA2010939.1"/>
    <property type="molecule type" value="Genomic_DNA"/>
</dbReference>
<name>A0ABN2TKJ8_9MICO</name>
<protein>
    <submittedName>
        <fullName evidence="1">Uncharacterized protein</fullName>
    </submittedName>
</protein>
<evidence type="ECO:0000313" key="2">
    <source>
        <dbReference type="Proteomes" id="UP001500755"/>
    </source>
</evidence>
<accession>A0ABN2TKJ8</accession>
<comment type="caution">
    <text evidence="1">The sequence shown here is derived from an EMBL/GenBank/DDBJ whole genome shotgun (WGS) entry which is preliminary data.</text>
</comment>
<organism evidence="1 2">
    <name type="scientific">Brevibacterium samyangense</name>
    <dbReference type="NCBI Taxonomy" id="366888"/>
    <lineage>
        <taxon>Bacteria</taxon>
        <taxon>Bacillati</taxon>
        <taxon>Actinomycetota</taxon>
        <taxon>Actinomycetes</taxon>
        <taxon>Micrococcales</taxon>
        <taxon>Brevibacteriaceae</taxon>
        <taxon>Brevibacterium</taxon>
    </lineage>
</organism>
<gene>
    <name evidence="1" type="ORF">GCM10009755_22790</name>
</gene>
<dbReference type="RefSeq" id="WP_344309800.1">
    <property type="nucleotide sequence ID" value="NZ_BAAANO010000020.1"/>
</dbReference>
<evidence type="ECO:0000313" key="1">
    <source>
        <dbReference type="EMBL" id="GAA2010939.1"/>
    </source>
</evidence>
<reference evidence="1 2" key="1">
    <citation type="journal article" date="2019" name="Int. J. Syst. Evol. Microbiol.">
        <title>The Global Catalogue of Microorganisms (GCM) 10K type strain sequencing project: providing services to taxonomists for standard genome sequencing and annotation.</title>
        <authorList>
            <consortium name="The Broad Institute Genomics Platform"/>
            <consortium name="The Broad Institute Genome Sequencing Center for Infectious Disease"/>
            <person name="Wu L."/>
            <person name="Ma J."/>
        </authorList>
    </citation>
    <scope>NUCLEOTIDE SEQUENCE [LARGE SCALE GENOMIC DNA]</scope>
    <source>
        <strain evidence="1 2">JCM 14546</strain>
    </source>
</reference>